<name>A0ABX2RUL4_9ACTN</name>
<sequence length="31" mass="3139">MKDIRDATVHGGRRTGSAPGAVGDEQGEVTA</sequence>
<evidence type="ECO:0000256" key="1">
    <source>
        <dbReference type="SAM" id="MobiDB-lite"/>
    </source>
</evidence>
<evidence type="ECO:0000313" key="2">
    <source>
        <dbReference type="EMBL" id="NYF58796.1"/>
    </source>
</evidence>
<feature type="region of interest" description="Disordered" evidence="1">
    <location>
        <begin position="1"/>
        <end position="31"/>
    </location>
</feature>
<dbReference type="EMBL" id="JACCCQ010000001">
    <property type="protein sequence ID" value="NYF58796.1"/>
    <property type="molecule type" value="Genomic_DNA"/>
</dbReference>
<reference evidence="2 3" key="1">
    <citation type="submission" date="2020-07" db="EMBL/GenBank/DDBJ databases">
        <title>Sequencing the genomes of 1000 actinobacteria strains.</title>
        <authorList>
            <person name="Klenk H.-P."/>
        </authorList>
    </citation>
    <scope>NUCLEOTIDE SEQUENCE [LARGE SCALE GENOMIC DNA]</scope>
    <source>
        <strain evidence="2 3">DSM 43814</strain>
    </source>
</reference>
<gene>
    <name evidence="2" type="ORF">HDA35_004627</name>
</gene>
<proteinExistence type="predicted"/>
<accession>A0ABX2RUL4</accession>
<organism evidence="2 3">
    <name type="scientific">Micromonospora purpureochromogenes</name>
    <dbReference type="NCBI Taxonomy" id="47872"/>
    <lineage>
        <taxon>Bacteria</taxon>
        <taxon>Bacillati</taxon>
        <taxon>Actinomycetota</taxon>
        <taxon>Actinomycetes</taxon>
        <taxon>Micromonosporales</taxon>
        <taxon>Micromonosporaceae</taxon>
        <taxon>Micromonospora</taxon>
    </lineage>
</organism>
<evidence type="ECO:0000313" key="3">
    <source>
        <dbReference type="Proteomes" id="UP000631553"/>
    </source>
</evidence>
<comment type="caution">
    <text evidence="2">The sequence shown here is derived from an EMBL/GenBank/DDBJ whole genome shotgun (WGS) entry which is preliminary data.</text>
</comment>
<protein>
    <submittedName>
        <fullName evidence="2">Uncharacterized protein</fullName>
    </submittedName>
</protein>
<keyword evidence="3" id="KW-1185">Reference proteome</keyword>
<dbReference type="Proteomes" id="UP000631553">
    <property type="component" value="Unassembled WGS sequence"/>
</dbReference>